<protein>
    <submittedName>
        <fullName evidence="5">Thioredoxin reductase</fullName>
    </submittedName>
</protein>
<feature type="domain" description="FAD/NAD(P)-binding" evidence="4">
    <location>
        <begin position="39"/>
        <end position="323"/>
    </location>
</feature>
<dbReference type="OrthoDB" id="9786503at2"/>
<evidence type="ECO:0000259" key="4">
    <source>
        <dbReference type="Pfam" id="PF07992"/>
    </source>
</evidence>
<dbReference type="PRINTS" id="PR00368">
    <property type="entry name" value="FADPNR"/>
</dbReference>
<keyword evidence="1" id="KW-0285">Flavoprotein</keyword>
<dbReference type="InterPro" id="IPR050097">
    <property type="entry name" value="Ferredoxin-NADP_redctase_2"/>
</dbReference>
<name>A0A220UDY4_9MICO</name>
<keyword evidence="6" id="KW-1185">Reference proteome</keyword>
<dbReference type="PANTHER" id="PTHR48105">
    <property type="entry name" value="THIOREDOXIN REDUCTASE 1-RELATED-RELATED"/>
    <property type="match status" value="1"/>
</dbReference>
<sequence>MTTIDPQATSADATTADAATAGADASPLTSDALPTALVDAVVIGGGAAGLSGALMLARSRRSVVVIDSGAPRNAPAEGIHALLGNEGTPPAEYLARGRAEVRQYGGLIVAGEVASARAAEPSADGDLRFTLTLADGRTLTARRLLIATGTRDELPEIPGLAAHWGTSLVHCPFCHGWEVRDQAIGVIATRAMSFHQVLMFRALSEDVIVFVAEGLEVDEETRERFAALGVTVVETGIEEVVADAEGGLAGVRLVGGELVPRTVLTTATVMLPRLDGLEDLGLRLEEMPAGMGAKIATGNAGATEVPGVWVAGNAADPAAQVGAAAAGGALAGAHLHGMLVMADAEAAVAAHRVRAAA</sequence>
<reference evidence="6" key="1">
    <citation type="submission" date="2017-07" db="EMBL/GenBank/DDBJ databases">
        <title>Brachybacterium sp. VR2415.</title>
        <authorList>
            <person name="Tak E.J."/>
            <person name="Bae J.-W."/>
        </authorList>
    </citation>
    <scope>NUCLEOTIDE SEQUENCE [LARGE SCALE GENOMIC DNA]</scope>
    <source>
        <strain evidence="6">VR2415</strain>
    </source>
</reference>
<dbReference type="InterPro" id="IPR023753">
    <property type="entry name" value="FAD/NAD-binding_dom"/>
</dbReference>
<accession>A0A220UDY4</accession>
<dbReference type="KEGG" id="brv:CFK39_10120"/>
<gene>
    <name evidence="5" type="ORF">CFK39_10120</name>
</gene>
<organism evidence="5 6">
    <name type="scientific">Brachybacterium avium</name>
    <dbReference type="NCBI Taxonomy" id="2017485"/>
    <lineage>
        <taxon>Bacteria</taxon>
        <taxon>Bacillati</taxon>
        <taxon>Actinomycetota</taxon>
        <taxon>Actinomycetes</taxon>
        <taxon>Micrococcales</taxon>
        <taxon>Dermabacteraceae</taxon>
        <taxon>Brachybacterium</taxon>
    </lineage>
</organism>
<dbReference type="Gene3D" id="3.50.50.60">
    <property type="entry name" value="FAD/NAD(P)-binding domain"/>
    <property type="match status" value="2"/>
</dbReference>
<dbReference type="RefSeq" id="WP_089065353.1">
    <property type="nucleotide sequence ID" value="NZ_CP022316.1"/>
</dbReference>
<dbReference type="AlphaFoldDB" id="A0A220UDY4"/>
<evidence type="ECO:0000313" key="5">
    <source>
        <dbReference type="EMBL" id="ASK66112.1"/>
    </source>
</evidence>
<evidence type="ECO:0000313" key="6">
    <source>
        <dbReference type="Proteomes" id="UP000198398"/>
    </source>
</evidence>
<dbReference type="Pfam" id="PF07992">
    <property type="entry name" value="Pyr_redox_2"/>
    <property type="match status" value="1"/>
</dbReference>
<dbReference type="GO" id="GO:0004791">
    <property type="term" value="F:thioredoxin-disulfide reductase (NADPH) activity"/>
    <property type="evidence" value="ECO:0007669"/>
    <property type="project" value="UniProtKB-EC"/>
</dbReference>
<dbReference type="Proteomes" id="UP000198398">
    <property type="component" value="Chromosome"/>
</dbReference>
<dbReference type="EMBL" id="CP022316">
    <property type="protein sequence ID" value="ASK66112.1"/>
    <property type="molecule type" value="Genomic_DNA"/>
</dbReference>
<dbReference type="SUPFAM" id="SSF51905">
    <property type="entry name" value="FAD/NAD(P)-binding domain"/>
    <property type="match status" value="1"/>
</dbReference>
<dbReference type="PRINTS" id="PR00469">
    <property type="entry name" value="PNDRDTASEII"/>
</dbReference>
<keyword evidence="2" id="KW-0560">Oxidoreductase</keyword>
<comment type="catalytic activity">
    <reaction evidence="3">
        <text>[thioredoxin]-dithiol + NADP(+) = [thioredoxin]-disulfide + NADPH + H(+)</text>
        <dbReference type="Rhea" id="RHEA:20345"/>
        <dbReference type="Rhea" id="RHEA-COMP:10698"/>
        <dbReference type="Rhea" id="RHEA-COMP:10700"/>
        <dbReference type="ChEBI" id="CHEBI:15378"/>
        <dbReference type="ChEBI" id="CHEBI:29950"/>
        <dbReference type="ChEBI" id="CHEBI:50058"/>
        <dbReference type="ChEBI" id="CHEBI:57783"/>
        <dbReference type="ChEBI" id="CHEBI:58349"/>
        <dbReference type="EC" id="1.8.1.9"/>
    </reaction>
</comment>
<dbReference type="InterPro" id="IPR036188">
    <property type="entry name" value="FAD/NAD-bd_sf"/>
</dbReference>
<evidence type="ECO:0000256" key="3">
    <source>
        <dbReference type="ARBA" id="ARBA00048132"/>
    </source>
</evidence>
<evidence type="ECO:0000256" key="2">
    <source>
        <dbReference type="ARBA" id="ARBA00023002"/>
    </source>
</evidence>
<proteinExistence type="predicted"/>
<evidence type="ECO:0000256" key="1">
    <source>
        <dbReference type="ARBA" id="ARBA00022630"/>
    </source>
</evidence>